<dbReference type="EC" id="2.7.7.65" evidence="2"/>
<dbReference type="KEGG" id="vih:AB0763_06130"/>
<sequence length="419" mass="48105">MPEINFDSTYGVIVLKDLEPVYVDDNYARIYGYDSAQDLLQNINSFLDLIDPKHHQMARENYYRQISGDIIPRGRTFKNIDRYGRSITVFTIDHVIKWHGEDAIQVTVMDMSAVEQAHLQIKENERKYKQLITTSGQGINVHRNFKPLMVNQAWVNLMHAPSIEHVLQKVNLLDFIPEPERESAINNYQDIVSGQVKGSCNVVENICYDGVRRHFRVYDNLIDWDGEPAVQVVIEDVTEKIELEKQLERRSITDALTEVFNRRQLDQVLNDEHGRFMRYGHSYSVILLDLDHFKSINDNRGHQAGDKTLKMVAHWIQNNIRDVDVIGRWGGEEFLVICPNTEHEQGLMLAEKLRLGIEGLIIDGQFQVTTSIGVATSGAEKEVNDVLRFADKALYLAKANGRNRVESEVSVTGHLNYDV</sequence>
<organism evidence="6">
    <name type="scientific">Vibrio sp. HB236076</name>
    <dbReference type="NCBI Taxonomy" id="3232307"/>
    <lineage>
        <taxon>Bacteria</taxon>
        <taxon>Pseudomonadati</taxon>
        <taxon>Pseudomonadota</taxon>
        <taxon>Gammaproteobacteria</taxon>
        <taxon>Vibrionales</taxon>
        <taxon>Vibrionaceae</taxon>
        <taxon>Vibrio</taxon>
    </lineage>
</organism>
<proteinExistence type="predicted"/>
<evidence type="ECO:0000313" key="6">
    <source>
        <dbReference type="EMBL" id="XDK26213.1"/>
    </source>
</evidence>
<evidence type="ECO:0000256" key="1">
    <source>
        <dbReference type="ARBA" id="ARBA00001946"/>
    </source>
</evidence>
<keyword evidence="6" id="KW-0548">Nucleotidyltransferase</keyword>
<dbReference type="Pfam" id="PF00990">
    <property type="entry name" value="GGDEF"/>
    <property type="match status" value="1"/>
</dbReference>
<dbReference type="NCBIfam" id="TIGR00229">
    <property type="entry name" value="sensory_box"/>
    <property type="match status" value="1"/>
</dbReference>
<dbReference type="InterPro" id="IPR043128">
    <property type="entry name" value="Rev_trsase/Diguanyl_cyclase"/>
</dbReference>
<dbReference type="GO" id="GO:0052621">
    <property type="term" value="F:diguanylate cyclase activity"/>
    <property type="evidence" value="ECO:0007669"/>
    <property type="project" value="UniProtKB-EC"/>
</dbReference>
<protein>
    <recommendedName>
        <fullName evidence="2">diguanylate cyclase</fullName>
        <ecNumber evidence="2">2.7.7.65</ecNumber>
    </recommendedName>
</protein>
<dbReference type="Gene3D" id="3.30.70.270">
    <property type="match status" value="1"/>
</dbReference>
<dbReference type="Gene3D" id="3.30.450.20">
    <property type="entry name" value="PAS domain"/>
    <property type="match status" value="2"/>
</dbReference>
<accession>A0AB39HK10</accession>
<dbReference type="GO" id="GO:0043709">
    <property type="term" value="P:cell adhesion involved in single-species biofilm formation"/>
    <property type="evidence" value="ECO:0007669"/>
    <property type="project" value="TreeGrafter"/>
</dbReference>
<comment type="catalytic activity">
    <reaction evidence="3">
        <text>2 GTP = 3',3'-c-di-GMP + 2 diphosphate</text>
        <dbReference type="Rhea" id="RHEA:24898"/>
        <dbReference type="ChEBI" id="CHEBI:33019"/>
        <dbReference type="ChEBI" id="CHEBI:37565"/>
        <dbReference type="ChEBI" id="CHEBI:58805"/>
        <dbReference type="EC" id="2.7.7.65"/>
    </reaction>
</comment>
<dbReference type="PROSITE" id="PS50887">
    <property type="entry name" value="GGDEF"/>
    <property type="match status" value="1"/>
</dbReference>
<keyword evidence="6" id="KW-0808">Transferase</keyword>
<dbReference type="PANTHER" id="PTHR45138">
    <property type="entry name" value="REGULATORY COMPONENTS OF SENSORY TRANSDUCTION SYSTEM"/>
    <property type="match status" value="1"/>
</dbReference>
<evidence type="ECO:0000259" key="5">
    <source>
        <dbReference type="PROSITE" id="PS50887"/>
    </source>
</evidence>
<dbReference type="NCBIfam" id="TIGR00254">
    <property type="entry name" value="GGDEF"/>
    <property type="match status" value="1"/>
</dbReference>
<dbReference type="SMART" id="SM00267">
    <property type="entry name" value="GGDEF"/>
    <property type="match status" value="1"/>
</dbReference>
<name>A0AB39HK10_9VIBR</name>
<dbReference type="SUPFAM" id="SSF55073">
    <property type="entry name" value="Nucleotide cyclase"/>
    <property type="match status" value="1"/>
</dbReference>
<dbReference type="CDD" id="cd01949">
    <property type="entry name" value="GGDEF"/>
    <property type="match status" value="1"/>
</dbReference>
<evidence type="ECO:0000256" key="2">
    <source>
        <dbReference type="ARBA" id="ARBA00012528"/>
    </source>
</evidence>
<dbReference type="GO" id="GO:1902201">
    <property type="term" value="P:negative regulation of bacterial-type flagellum-dependent cell motility"/>
    <property type="evidence" value="ECO:0007669"/>
    <property type="project" value="TreeGrafter"/>
</dbReference>
<dbReference type="InterPro" id="IPR050469">
    <property type="entry name" value="Diguanylate_Cyclase"/>
</dbReference>
<feature type="domain" description="PAS" evidence="4">
    <location>
        <begin position="21"/>
        <end position="69"/>
    </location>
</feature>
<dbReference type="RefSeq" id="WP_306101619.1">
    <property type="nucleotide sequence ID" value="NZ_CP162601.1"/>
</dbReference>
<dbReference type="InterPro" id="IPR029787">
    <property type="entry name" value="Nucleotide_cyclase"/>
</dbReference>
<dbReference type="InterPro" id="IPR000014">
    <property type="entry name" value="PAS"/>
</dbReference>
<evidence type="ECO:0000256" key="3">
    <source>
        <dbReference type="ARBA" id="ARBA00034247"/>
    </source>
</evidence>
<dbReference type="SUPFAM" id="SSF55785">
    <property type="entry name" value="PYP-like sensor domain (PAS domain)"/>
    <property type="match status" value="2"/>
</dbReference>
<feature type="domain" description="GGDEF" evidence="5">
    <location>
        <begin position="281"/>
        <end position="410"/>
    </location>
</feature>
<dbReference type="GO" id="GO:0005886">
    <property type="term" value="C:plasma membrane"/>
    <property type="evidence" value="ECO:0007669"/>
    <property type="project" value="TreeGrafter"/>
</dbReference>
<dbReference type="InterPro" id="IPR000160">
    <property type="entry name" value="GGDEF_dom"/>
</dbReference>
<comment type="cofactor">
    <cofactor evidence="1">
        <name>Mg(2+)</name>
        <dbReference type="ChEBI" id="CHEBI:18420"/>
    </cofactor>
</comment>
<dbReference type="PROSITE" id="PS50112">
    <property type="entry name" value="PAS"/>
    <property type="match status" value="1"/>
</dbReference>
<dbReference type="EMBL" id="CP162601">
    <property type="protein sequence ID" value="XDK26213.1"/>
    <property type="molecule type" value="Genomic_DNA"/>
</dbReference>
<evidence type="ECO:0000259" key="4">
    <source>
        <dbReference type="PROSITE" id="PS50112"/>
    </source>
</evidence>
<dbReference type="InterPro" id="IPR035965">
    <property type="entry name" value="PAS-like_dom_sf"/>
</dbReference>
<dbReference type="FunFam" id="3.30.70.270:FF:000001">
    <property type="entry name" value="Diguanylate cyclase domain protein"/>
    <property type="match status" value="1"/>
</dbReference>
<dbReference type="AlphaFoldDB" id="A0AB39HK10"/>
<dbReference type="PANTHER" id="PTHR45138:SF9">
    <property type="entry name" value="DIGUANYLATE CYCLASE DGCM-RELATED"/>
    <property type="match status" value="1"/>
</dbReference>
<gene>
    <name evidence="6" type="ORF">AB0763_06130</name>
</gene>
<reference evidence="6" key="1">
    <citation type="submission" date="2024-07" db="EMBL/GenBank/DDBJ databases">
        <title>Genome Analysis of a Potential Novel Vibrio Species Secreting pH- and Thermo-stable Alginate Lyase and its Application in Producing Alginate Oligosaccharides.</title>
        <authorList>
            <person name="Huang H."/>
            <person name="Bao K."/>
        </authorList>
    </citation>
    <scope>NUCLEOTIDE SEQUENCE</scope>
    <source>
        <strain evidence="6">HB236076</strain>
    </source>
</reference>